<evidence type="ECO:0000313" key="10">
    <source>
        <dbReference type="Proteomes" id="UP001216150"/>
    </source>
</evidence>
<evidence type="ECO:0000256" key="4">
    <source>
        <dbReference type="ARBA" id="ARBA00023125"/>
    </source>
</evidence>
<dbReference type="GO" id="GO:0003677">
    <property type="term" value="F:DNA binding"/>
    <property type="evidence" value="ECO:0007669"/>
    <property type="project" value="UniProtKB-KW"/>
</dbReference>
<protein>
    <recommendedName>
        <fullName evidence="8">Zn(2)-C6 fungal-type domain-containing protein</fullName>
    </recommendedName>
</protein>
<accession>A0AAD6E2H9</accession>
<dbReference type="InterPro" id="IPR007219">
    <property type="entry name" value="XnlR_reg_dom"/>
</dbReference>
<evidence type="ECO:0000256" key="7">
    <source>
        <dbReference type="SAM" id="MobiDB-lite"/>
    </source>
</evidence>
<keyword evidence="4" id="KW-0238">DNA-binding</keyword>
<keyword evidence="10" id="KW-1185">Reference proteome</keyword>
<organism evidence="9 10">
    <name type="scientific">Penicillium hetheringtonii</name>
    <dbReference type="NCBI Taxonomy" id="911720"/>
    <lineage>
        <taxon>Eukaryota</taxon>
        <taxon>Fungi</taxon>
        <taxon>Dikarya</taxon>
        <taxon>Ascomycota</taxon>
        <taxon>Pezizomycotina</taxon>
        <taxon>Eurotiomycetes</taxon>
        <taxon>Eurotiomycetidae</taxon>
        <taxon>Eurotiales</taxon>
        <taxon>Aspergillaceae</taxon>
        <taxon>Penicillium</taxon>
    </lineage>
</organism>
<dbReference type="InterPro" id="IPR036864">
    <property type="entry name" value="Zn2-C6_fun-type_DNA-bd_sf"/>
</dbReference>
<evidence type="ECO:0000313" key="9">
    <source>
        <dbReference type="EMBL" id="KAJ5599231.1"/>
    </source>
</evidence>
<comment type="caution">
    <text evidence="9">The sequence shown here is derived from an EMBL/GenBank/DDBJ whole genome shotgun (WGS) entry which is preliminary data.</text>
</comment>
<dbReference type="Pfam" id="PF04082">
    <property type="entry name" value="Fungal_trans"/>
    <property type="match status" value="1"/>
</dbReference>
<proteinExistence type="predicted"/>
<dbReference type="Pfam" id="PF00172">
    <property type="entry name" value="Zn_clus"/>
    <property type="match status" value="1"/>
</dbReference>
<dbReference type="InterPro" id="IPR052073">
    <property type="entry name" value="Amide_Lactam_Regulators"/>
</dbReference>
<name>A0AAD6E2H9_9EURO</name>
<dbReference type="GO" id="GO:0000981">
    <property type="term" value="F:DNA-binding transcription factor activity, RNA polymerase II-specific"/>
    <property type="evidence" value="ECO:0007669"/>
    <property type="project" value="InterPro"/>
</dbReference>
<keyword evidence="5" id="KW-0804">Transcription</keyword>
<gene>
    <name evidence="9" type="ORF">N7450_000298</name>
</gene>
<evidence type="ECO:0000256" key="1">
    <source>
        <dbReference type="ARBA" id="ARBA00022723"/>
    </source>
</evidence>
<evidence type="ECO:0000256" key="5">
    <source>
        <dbReference type="ARBA" id="ARBA00023163"/>
    </source>
</evidence>
<dbReference type="Proteomes" id="UP001216150">
    <property type="component" value="Unassembled WGS sequence"/>
</dbReference>
<dbReference type="GO" id="GO:0006351">
    <property type="term" value="P:DNA-templated transcription"/>
    <property type="evidence" value="ECO:0007669"/>
    <property type="project" value="InterPro"/>
</dbReference>
<dbReference type="InterPro" id="IPR001138">
    <property type="entry name" value="Zn2Cys6_DnaBD"/>
</dbReference>
<dbReference type="SMART" id="SM00066">
    <property type="entry name" value="GAL4"/>
    <property type="match status" value="1"/>
</dbReference>
<evidence type="ECO:0000256" key="2">
    <source>
        <dbReference type="ARBA" id="ARBA00022833"/>
    </source>
</evidence>
<dbReference type="CDD" id="cd12148">
    <property type="entry name" value="fungal_TF_MHR"/>
    <property type="match status" value="1"/>
</dbReference>
<feature type="domain" description="Zn(2)-C6 fungal-type" evidence="8">
    <location>
        <begin position="292"/>
        <end position="323"/>
    </location>
</feature>
<dbReference type="EMBL" id="JAQJAC010000001">
    <property type="protein sequence ID" value="KAJ5599231.1"/>
    <property type="molecule type" value="Genomic_DNA"/>
</dbReference>
<dbReference type="Gene3D" id="4.10.240.10">
    <property type="entry name" value="Zn(2)-C6 fungal-type DNA-binding domain"/>
    <property type="match status" value="1"/>
</dbReference>
<feature type="compositionally biased region" description="Polar residues" evidence="7">
    <location>
        <begin position="347"/>
        <end position="401"/>
    </location>
</feature>
<keyword evidence="1" id="KW-0479">Metal-binding</keyword>
<dbReference type="PANTHER" id="PTHR47171:SF1">
    <property type="entry name" value="ZN(II)2CYS6 TRANSCRIPTION FACTOR (EUROFUNG)"/>
    <property type="match status" value="1"/>
</dbReference>
<evidence type="ECO:0000256" key="3">
    <source>
        <dbReference type="ARBA" id="ARBA00023015"/>
    </source>
</evidence>
<keyword evidence="6" id="KW-0539">Nucleus</keyword>
<reference evidence="9 10" key="1">
    <citation type="journal article" date="2023" name="IMA Fungus">
        <title>Comparative genomic study of the Penicillium genus elucidates a diverse pangenome and 15 lateral gene transfer events.</title>
        <authorList>
            <person name="Petersen C."/>
            <person name="Sorensen T."/>
            <person name="Nielsen M.R."/>
            <person name="Sondergaard T.E."/>
            <person name="Sorensen J.L."/>
            <person name="Fitzpatrick D.A."/>
            <person name="Frisvad J.C."/>
            <person name="Nielsen K.L."/>
        </authorList>
    </citation>
    <scope>NUCLEOTIDE SEQUENCE [LARGE SCALE GENOMIC DNA]</scope>
    <source>
        <strain evidence="9 10">IBT 29057</strain>
    </source>
</reference>
<dbReference type="PROSITE" id="PS50048">
    <property type="entry name" value="ZN2_CY6_FUNGAL_2"/>
    <property type="match status" value="1"/>
</dbReference>
<feature type="region of interest" description="Disordered" evidence="7">
    <location>
        <begin position="335"/>
        <end position="406"/>
    </location>
</feature>
<dbReference type="AlphaFoldDB" id="A0AAD6E2H9"/>
<evidence type="ECO:0000259" key="8">
    <source>
        <dbReference type="PROSITE" id="PS50048"/>
    </source>
</evidence>
<keyword evidence="3" id="KW-0805">Transcription regulation</keyword>
<dbReference type="PANTHER" id="PTHR47171">
    <property type="entry name" value="FARA-RELATED"/>
    <property type="match status" value="1"/>
</dbReference>
<keyword evidence="2" id="KW-0862">Zinc</keyword>
<dbReference type="GO" id="GO:0008270">
    <property type="term" value="F:zinc ion binding"/>
    <property type="evidence" value="ECO:0007669"/>
    <property type="project" value="InterPro"/>
</dbReference>
<evidence type="ECO:0000256" key="6">
    <source>
        <dbReference type="ARBA" id="ARBA00023242"/>
    </source>
</evidence>
<sequence>MILSHLPIITLAKVMSVSRHFQGAAEPALKSQLRVMAQRNDIKLMLICAPPDCVQSRIRCQFLQTPGLDTTDYDNAPRTTELHSIYRPEALSPETAPRGPAVGSIILLVGGDDMVCGGMNQAGSKGFATREVVLEDYESFIQLRVKLNLVITSKDFFIAPTFVVYDGVIRINRAWLERNSHEIVWMNSDKSVGLRMHAIEKQATEDEAKAFDLEIRELHVRSTLLLHNIRKAEENLERNPSASRRAAPLQRRVADGFFPSFHNYIATHFSMESLQSPVTTDTPTPLRRTRVACKACNARRVKCDAGDGQPCWHCRMRQIKCELIESRRGKYVRKARNTNKNLGGPRQNLNGSDTTSPRNSHRGSSTETPSVRASSQLRDGVRQASTQDQINKTDTQQNQGLPDQHIEGNHVQTNLPDSYADDSSTLHYVIELSHRPEGGSTEPLTVHHPIPASIAVRPGTESNQLETPVSLQEALTLPTSDILRRLIYTFFDKIHPAYPVFDRERFTQLYSTGQASPMVLQTMCLLGFTIGSDELILAAGFTDRATARKTHFLRAKALYDADYESDRMNLAAVMLLFGFWWAGPDDQKDTCHWVGCAVSYAQSLGMHRS</sequence>
<dbReference type="SUPFAM" id="SSF57701">
    <property type="entry name" value="Zn2/Cys6 DNA-binding domain"/>
    <property type="match status" value="1"/>
</dbReference>